<proteinExistence type="predicted"/>
<protein>
    <submittedName>
        <fullName evidence="1">Uncharacterized protein</fullName>
    </submittedName>
</protein>
<dbReference type="EMBL" id="QTSX02003568">
    <property type="protein sequence ID" value="KAJ9070585.1"/>
    <property type="molecule type" value="Genomic_DNA"/>
</dbReference>
<organism evidence="1 2">
    <name type="scientific">Entomophthora muscae</name>
    <dbReference type="NCBI Taxonomy" id="34485"/>
    <lineage>
        <taxon>Eukaryota</taxon>
        <taxon>Fungi</taxon>
        <taxon>Fungi incertae sedis</taxon>
        <taxon>Zoopagomycota</taxon>
        <taxon>Entomophthoromycotina</taxon>
        <taxon>Entomophthoromycetes</taxon>
        <taxon>Entomophthorales</taxon>
        <taxon>Entomophthoraceae</taxon>
        <taxon>Entomophthora</taxon>
    </lineage>
</organism>
<dbReference type="Proteomes" id="UP001165960">
    <property type="component" value="Unassembled WGS sequence"/>
</dbReference>
<sequence>MLWWNWQNINSRSEPYNGDRNGRSVRTSDVMRPFGVTVASVLRTNTQEHCYIYPPFRTDRTRGSSRASEINPTTNNELSLSELLGLHGTHGPKPKPLPKSFIAMSSMNEGKVRKIEQELLELDS</sequence>
<evidence type="ECO:0000313" key="1">
    <source>
        <dbReference type="EMBL" id="KAJ9070585.1"/>
    </source>
</evidence>
<comment type="caution">
    <text evidence="1">The sequence shown here is derived from an EMBL/GenBank/DDBJ whole genome shotgun (WGS) entry which is preliminary data.</text>
</comment>
<reference evidence="1" key="1">
    <citation type="submission" date="2022-04" db="EMBL/GenBank/DDBJ databases">
        <title>Genome of the entomopathogenic fungus Entomophthora muscae.</title>
        <authorList>
            <person name="Elya C."/>
            <person name="Lovett B.R."/>
            <person name="Lee E."/>
            <person name="Macias A.M."/>
            <person name="Hajek A.E."/>
            <person name="De Bivort B.L."/>
            <person name="Kasson M.T."/>
            <person name="De Fine Licht H.H."/>
            <person name="Stajich J.E."/>
        </authorList>
    </citation>
    <scope>NUCLEOTIDE SEQUENCE</scope>
    <source>
        <strain evidence="1">Berkeley</strain>
    </source>
</reference>
<name>A0ACC2T7I5_9FUNG</name>
<gene>
    <name evidence="1" type="ORF">DSO57_1006304</name>
</gene>
<keyword evidence="2" id="KW-1185">Reference proteome</keyword>
<evidence type="ECO:0000313" key="2">
    <source>
        <dbReference type="Proteomes" id="UP001165960"/>
    </source>
</evidence>
<accession>A0ACC2T7I5</accession>